<evidence type="ECO:0000256" key="4">
    <source>
        <dbReference type="ARBA" id="ARBA00022692"/>
    </source>
</evidence>
<dbReference type="Pfam" id="PF00999">
    <property type="entry name" value="Na_H_Exchanger"/>
    <property type="match status" value="1"/>
</dbReference>
<evidence type="ECO:0000256" key="3">
    <source>
        <dbReference type="ARBA" id="ARBA00022448"/>
    </source>
</evidence>
<organism evidence="9">
    <name type="scientific">Fervidicoccus fontis</name>
    <dbReference type="NCBI Taxonomy" id="683846"/>
    <lineage>
        <taxon>Archaea</taxon>
        <taxon>Thermoproteota</taxon>
        <taxon>Thermoprotei</taxon>
        <taxon>Fervidicoccales</taxon>
        <taxon>Fervidicoccaceae</taxon>
        <taxon>Fervidicoccus</taxon>
    </lineage>
</organism>
<dbReference type="InterPro" id="IPR006153">
    <property type="entry name" value="Cation/H_exchanger_TM"/>
</dbReference>
<keyword evidence="4 7" id="KW-0812">Transmembrane</keyword>
<comment type="caution">
    <text evidence="9">The sequence shown here is derived from an EMBL/GenBank/DDBJ whole genome shotgun (WGS) entry which is preliminary data.</text>
</comment>
<gene>
    <name evidence="9" type="ORF">ENW83_00815</name>
</gene>
<dbReference type="PANTHER" id="PTHR42751:SF3">
    <property type="entry name" value="SODIUM_GLUTAMATE SYMPORTER"/>
    <property type="match status" value="1"/>
</dbReference>
<feature type="transmembrane region" description="Helical" evidence="7">
    <location>
        <begin position="180"/>
        <end position="201"/>
    </location>
</feature>
<evidence type="ECO:0000256" key="1">
    <source>
        <dbReference type="ARBA" id="ARBA00004141"/>
    </source>
</evidence>
<dbReference type="EMBL" id="DTLS01000029">
    <property type="protein sequence ID" value="HGZ59736.1"/>
    <property type="molecule type" value="Genomic_DNA"/>
</dbReference>
<dbReference type="InterPro" id="IPR038770">
    <property type="entry name" value="Na+/solute_symporter_sf"/>
</dbReference>
<evidence type="ECO:0000256" key="2">
    <source>
        <dbReference type="ARBA" id="ARBA00005551"/>
    </source>
</evidence>
<dbReference type="GO" id="GO:0015297">
    <property type="term" value="F:antiporter activity"/>
    <property type="evidence" value="ECO:0007669"/>
    <property type="project" value="InterPro"/>
</dbReference>
<accession>A0A7J3SJF8</accession>
<comment type="similarity">
    <text evidence="2">Belongs to the monovalent cation:proton antiporter 2 (CPA2) transporter (TC 2.A.37) family.</text>
</comment>
<feature type="transmembrane region" description="Helical" evidence="7">
    <location>
        <begin position="217"/>
        <end position="234"/>
    </location>
</feature>
<protein>
    <submittedName>
        <fullName evidence="9">Cation:proton antiporter</fullName>
    </submittedName>
</protein>
<evidence type="ECO:0000256" key="7">
    <source>
        <dbReference type="SAM" id="Phobius"/>
    </source>
</evidence>
<feature type="transmembrane region" description="Helical" evidence="7">
    <location>
        <begin position="29"/>
        <end position="48"/>
    </location>
</feature>
<feature type="transmembrane region" description="Helical" evidence="7">
    <location>
        <begin position="452"/>
        <end position="477"/>
    </location>
</feature>
<feature type="transmembrane region" description="Helical" evidence="7">
    <location>
        <begin position="497"/>
        <end position="516"/>
    </location>
</feature>
<feature type="transmembrane region" description="Helical" evidence="7">
    <location>
        <begin position="404"/>
        <end position="432"/>
    </location>
</feature>
<evidence type="ECO:0000313" key="9">
    <source>
        <dbReference type="EMBL" id="HGZ59736.1"/>
    </source>
</evidence>
<feature type="transmembrane region" description="Helical" evidence="7">
    <location>
        <begin position="536"/>
        <end position="554"/>
    </location>
</feature>
<feature type="transmembrane region" description="Helical" evidence="7">
    <location>
        <begin position="6"/>
        <end position="22"/>
    </location>
</feature>
<keyword evidence="3" id="KW-0813">Transport</keyword>
<feature type="transmembrane region" description="Helical" evidence="7">
    <location>
        <begin position="148"/>
        <end position="168"/>
    </location>
</feature>
<dbReference type="GO" id="GO:0016020">
    <property type="term" value="C:membrane"/>
    <property type="evidence" value="ECO:0007669"/>
    <property type="project" value="UniProtKB-SubCell"/>
</dbReference>
<feature type="transmembrane region" description="Helical" evidence="7">
    <location>
        <begin position="60"/>
        <end position="79"/>
    </location>
</feature>
<feature type="transmembrane region" description="Helical" evidence="7">
    <location>
        <begin position="291"/>
        <end position="314"/>
    </location>
</feature>
<reference evidence="9" key="1">
    <citation type="journal article" date="2020" name="mSystems">
        <title>Genome- and Community-Level Interaction Insights into Carbon Utilization and Element Cycling Functions of Hydrothermarchaeota in Hydrothermal Sediment.</title>
        <authorList>
            <person name="Zhou Z."/>
            <person name="Liu Y."/>
            <person name="Xu W."/>
            <person name="Pan J."/>
            <person name="Luo Z.H."/>
            <person name="Li M."/>
        </authorList>
    </citation>
    <scope>NUCLEOTIDE SEQUENCE [LARGE SCALE GENOMIC DNA]</scope>
    <source>
        <strain evidence="9">SpSt-885</strain>
    </source>
</reference>
<sequence>MDSLLSLVLVMTFAVALASFFQKLKLSRVVGYVIGGLLLFAIAQDAGIKLDLQYSEAIKSVGLILFFFEIGTLLDVTEMRKNLSRVLSSELVAITIYWISASFLSFLFFSSELEKLVLFLLLTNCSSASMLAILSLKSDMKYDTLKLVILQASIEDLIQFMLFSILVVTGESRLSPYEGLIASLKLSGSAILIYAFINYILGKIKTNIFFQSPTNKFLFALLLAMSVSLAAGWFGMPEYFGAFIAGLAFKSSIGTAEISEMLSSFWELGILFYFSSIGADLVRFFSVGGWLPILIGGVAFGIASIAIRSFALSIGGILSGVPLETAVENSFVISTMSENGIIFIGILGSKGIIPPFITGISVIAVITSLLFQQPVVQRSYILSMKATRAIPESIRKKLSHLSMFYYMSVDLALKAFSISSYFFASLLAITYSMDAARFVFRSMNLSGEGFNVAIAIARMIGLLSITVLFFLAIRSIYKIEVNRESPEAKGDEVFNKIRKFMGILISAIAAFVQLNILKDAVADLGVNLLKPLESLIFIISVIGILATLIFGFKYKAPGKDEEKLK</sequence>
<dbReference type="AlphaFoldDB" id="A0A7J3SJF8"/>
<feature type="transmembrane region" description="Helical" evidence="7">
    <location>
        <begin position="91"/>
        <end position="110"/>
    </location>
</feature>
<name>A0A7J3SJF8_9CREN</name>
<evidence type="ECO:0000259" key="8">
    <source>
        <dbReference type="Pfam" id="PF00999"/>
    </source>
</evidence>
<dbReference type="GO" id="GO:1902600">
    <property type="term" value="P:proton transmembrane transport"/>
    <property type="evidence" value="ECO:0007669"/>
    <property type="project" value="InterPro"/>
</dbReference>
<feature type="transmembrane region" description="Helical" evidence="7">
    <location>
        <begin position="352"/>
        <end position="371"/>
    </location>
</feature>
<comment type="subcellular location">
    <subcellularLocation>
        <location evidence="1">Membrane</location>
        <topology evidence="1">Multi-pass membrane protein</topology>
    </subcellularLocation>
</comment>
<keyword evidence="6 7" id="KW-0472">Membrane</keyword>
<evidence type="ECO:0000256" key="5">
    <source>
        <dbReference type="ARBA" id="ARBA00022989"/>
    </source>
</evidence>
<keyword evidence="5 7" id="KW-1133">Transmembrane helix</keyword>
<feature type="transmembrane region" description="Helical" evidence="7">
    <location>
        <begin position="116"/>
        <end position="136"/>
    </location>
</feature>
<feature type="domain" description="Cation/H+ exchanger transmembrane" evidence="8">
    <location>
        <begin position="12"/>
        <end position="372"/>
    </location>
</feature>
<evidence type="ECO:0000256" key="6">
    <source>
        <dbReference type="ARBA" id="ARBA00023136"/>
    </source>
</evidence>
<proteinExistence type="inferred from homology"/>
<dbReference type="Gene3D" id="1.20.1530.20">
    <property type="match status" value="1"/>
</dbReference>
<dbReference type="PANTHER" id="PTHR42751">
    <property type="entry name" value="SODIUM/HYDROGEN EXCHANGER FAMILY/TRKA DOMAIN PROTEIN"/>
    <property type="match status" value="1"/>
</dbReference>